<feature type="compositionally biased region" description="Basic and acidic residues" evidence="4">
    <location>
        <begin position="1"/>
        <end position="12"/>
    </location>
</feature>
<dbReference type="SUPFAM" id="SSF82679">
    <property type="entry name" value="N-utilization substance G protein NusG, N-terminal domain"/>
    <property type="match status" value="1"/>
</dbReference>
<dbReference type="GO" id="GO:0006354">
    <property type="term" value="P:DNA-templated transcription elongation"/>
    <property type="evidence" value="ECO:0007669"/>
    <property type="project" value="InterPro"/>
</dbReference>
<proteinExistence type="predicted"/>
<dbReference type="CDD" id="cd09891">
    <property type="entry name" value="NGN_Bact_1"/>
    <property type="match status" value="1"/>
</dbReference>
<evidence type="ECO:0000256" key="4">
    <source>
        <dbReference type="SAM" id="MobiDB-lite"/>
    </source>
</evidence>
<dbReference type="Gene3D" id="3.30.70.940">
    <property type="entry name" value="NusG, N-terminal domain"/>
    <property type="match status" value="1"/>
</dbReference>
<feature type="non-terminal residue" evidence="6">
    <location>
        <position position="121"/>
    </location>
</feature>
<keyword evidence="1" id="KW-0889">Transcription antitermination</keyword>
<gene>
    <name evidence="6" type="ORF">METZ01_LOCUS416787</name>
</gene>
<dbReference type="GO" id="GO:0031564">
    <property type="term" value="P:transcription antitermination"/>
    <property type="evidence" value="ECO:0007669"/>
    <property type="project" value="UniProtKB-KW"/>
</dbReference>
<organism evidence="6">
    <name type="scientific">marine metagenome</name>
    <dbReference type="NCBI Taxonomy" id="408172"/>
    <lineage>
        <taxon>unclassified sequences</taxon>
        <taxon>metagenomes</taxon>
        <taxon>ecological metagenomes</taxon>
    </lineage>
</organism>
<feature type="domain" description="NusG-like N-terminal" evidence="5">
    <location>
        <begin position="32"/>
        <end position="121"/>
    </location>
</feature>
<dbReference type="PANTHER" id="PTHR30265">
    <property type="entry name" value="RHO-INTERACTING TRANSCRIPTION TERMINATION FACTOR NUSG"/>
    <property type="match status" value="1"/>
</dbReference>
<sequence>MSEEIEEKKEPEAPEEDVPTPEVEPEVNMDADGQWFVVRVQSGREEQVRDGLKRRVRSAGLKEKVTNVVVPTEKVTEIRSGRKAIRDKKLYPGYLMIQMVQDDGEPNKDAWFLIRETPGIG</sequence>
<evidence type="ECO:0000256" key="2">
    <source>
        <dbReference type="ARBA" id="ARBA00023015"/>
    </source>
</evidence>
<dbReference type="EMBL" id="UINC01163558">
    <property type="protein sequence ID" value="SVD63933.1"/>
    <property type="molecule type" value="Genomic_DNA"/>
</dbReference>
<name>A0A382WYY0_9ZZZZ</name>
<dbReference type="InterPro" id="IPR047050">
    <property type="entry name" value="NGN"/>
</dbReference>
<evidence type="ECO:0000256" key="3">
    <source>
        <dbReference type="ARBA" id="ARBA00023163"/>
    </source>
</evidence>
<protein>
    <recommendedName>
        <fullName evidence="5">NusG-like N-terminal domain-containing protein</fullName>
    </recommendedName>
</protein>
<evidence type="ECO:0000259" key="5">
    <source>
        <dbReference type="SMART" id="SM00738"/>
    </source>
</evidence>
<dbReference type="SMART" id="SM00738">
    <property type="entry name" value="NGN"/>
    <property type="match status" value="1"/>
</dbReference>
<accession>A0A382WYY0</accession>
<evidence type="ECO:0000256" key="1">
    <source>
        <dbReference type="ARBA" id="ARBA00022814"/>
    </source>
</evidence>
<keyword evidence="3" id="KW-0804">Transcription</keyword>
<dbReference type="AlphaFoldDB" id="A0A382WYY0"/>
<dbReference type="InterPro" id="IPR006645">
    <property type="entry name" value="NGN-like_dom"/>
</dbReference>
<keyword evidence="2" id="KW-0805">Transcription regulation</keyword>
<dbReference type="GO" id="GO:0005829">
    <property type="term" value="C:cytosol"/>
    <property type="evidence" value="ECO:0007669"/>
    <property type="project" value="TreeGrafter"/>
</dbReference>
<dbReference type="InterPro" id="IPR043425">
    <property type="entry name" value="NusG-like"/>
</dbReference>
<dbReference type="PANTHER" id="PTHR30265:SF2">
    <property type="entry name" value="TRANSCRIPTION TERMINATION_ANTITERMINATION PROTEIN NUSG"/>
    <property type="match status" value="1"/>
</dbReference>
<reference evidence="6" key="1">
    <citation type="submission" date="2018-05" db="EMBL/GenBank/DDBJ databases">
        <authorList>
            <person name="Lanie J.A."/>
            <person name="Ng W.-L."/>
            <person name="Kazmierczak K.M."/>
            <person name="Andrzejewski T.M."/>
            <person name="Davidsen T.M."/>
            <person name="Wayne K.J."/>
            <person name="Tettelin H."/>
            <person name="Glass J.I."/>
            <person name="Rusch D."/>
            <person name="Podicherti R."/>
            <person name="Tsui H.-C.T."/>
            <person name="Winkler M.E."/>
        </authorList>
    </citation>
    <scope>NUCLEOTIDE SEQUENCE</scope>
</reference>
<feature type="region of interest" description="Disordered" evidence="4">
    <location>
        <begin position="1"/>
        <end position="28"/>
    </location>
</feature>
<evidence type="ECO:0000313" key="6">
    <source>
        <dbReference type="EMBL" id="SVD63933.1"/>
    </source>
</evidence>
<dbReference type="Pfam" id="PF02357">
    <property type="entry name" value="NusG"/>
    <property type="match status" value="1"/>
</dbReference>
<dbReference type="InterPro" id="IPR036735">
    <property type="entry name" value="NGN_dom_sf"/>
</dbReference>
<feature type="compositionally biased region" description="Acidic residues" evidence="4">
    <location>
        <begin position="13"/>
        <end position="28"/>
    </location>
</feature>